<sequence length="70" mass="8073">MSAAILKMKKQVPRWEKVFWRADLKTRALEAPMTLRHLDTQMIDTSTGRPPPKVEDLILEAWRCGAGPRQ</sequence>
<name>A0AAU9U221_EUPED</name>
<comment type="caution">
    <text evidence="1">The sequence shown here is derived from an EMBL/GenBank/DDBJ whole genome shotgun (WGS) entry which is preliminary data.</text>
</comment>
<proteinExistence type="predicted"/>
<dbReference type="AlphaFoldDB" id="A0AAU9U221"/>
<organism evidence="1 2">
    <name type="scientific">Euphydryas editha</name>
    <name type="common">Edith's checkerspot</name>
    <dbReference type="NCBI Taxonomy" id="104508"/>
    <lineage>
        <taxon>Eukaryota</taxon>
        <taxon>Metazoa</taxon>
        <taxon>Ecdysozoa</taxon>
        <taxon>Arthropoda</taxon>
        <taxon>Hexapoda</taxon>
        <taxon>Insecta</taxon>
        <taxon>Pterygota</taxon>
        <taxon>Neoptera</taxon>
        <taxon>Endopterygota</taxon>
        <taxon>Lepidoptera</taxon>
        <taxon>Glossata</taxon>
        <taxon>Ditrysia</taxon>
        <taxon>Papilionoidea</taxon>
        <taxon>Nymphalidae</taxon>
        <taxon>Nymphalinae</taxon>
        <taxon>Euphydryas</taxon>
    </lineage>
</organism>
<dbReference type="Proteomes" id="UP001153954">
    <property type="component" value="Unassembled WGS sequence"/>
</dbReference>
<evidence type="ECO:0000313" key="2">
    <source>
        <dbReference type="Proteomes" id="UP001153954"/>
    </source>
</evidence>
<reference evidence="1" key="1">
    <citation type="submission" date="2022-03" db="EMBL/GenBank/DDBJ databases">
        <authorList>
            <person name="Tunstrom K."/>
        </authorList>
    </citation>
    <scope>NUCLEOTIDE SEQUENCE</scope>
</reference>
<keyword evidence="2" id="KW-1185">Reference proteome</keyword>
<protein>
    <submittedName>
        <fullName evidence="1">Uncharacterized protein</fullName>
    </submittedName>
</protein>
<accession>A0AAU9U221</accession>
<evidence type="ECO:0000313" key="1">
    <source>
        <dbReference type="EMBL" id="CAH2093203.1"/>
    </source>
</evidence>
<gene>
    <name evidence="1" type="ORF">EEDITHA_LOCUS8893</name>
</gene>
<dbReference type="EMBL" id="CAKOGL010000012">
    <property type="protein sequence ID" value="CAH2093203.1"/>
    <property type="molecule type" value="Genomic_DNA"/>
</dbReference>